<feature type="compositionally biased region" description="Polar residues" evidence="1">
    <location>
        <begin position="191"/>
        <end position="207"/>
    </location>
</feature>
<proteinExistence type="predicted"/>
<sequence length="246" mass="26808">MFFLPPVAPPQYSGQKVIVHPTGVECPSVIREAIVSGDSLLEPGGGVFRLTSNSPTNKFLETLRESIHPIAAFNALINNISHSSHDLSFNVSPLLLLFIPLHLINRLEGWPLDHHRGGPPILGGEVREARIELMCIDMLILINLSWKIANSYVHRRGLPPKVQECECSSMTQRNDGLTNRSSDGDKLAESDTATGSGEVPVNQTPTLNETTTAAQSFLGMVWSETLTKNSLLNNLQLLTTSPPTSP</sequence>
<evidence type="ECO:0000256" key="1">
    <source>
        <dbReference type="SAM" id="MobiDB-lite"/>
    </source>
</evidence>
<dbReference type="Proteomes" id="UP000712281">
    <property type="component" value="Unassembled WGS sequence"/>
</dbReference>
<gene>
    <name evidence="2" type="ORF">F2Q68_00013745</name>
</gene>
<evidence type="ECO:0000313" key="2">
    <source>
        <dbReference type="EMBL" id="KAF2555787.1"/>
    </source>
</evidence>
<organism evidence="2 3">
    <name type="scientific">Brassica cretica</name>
    <name type="common">Mustard</name>
    <dbReference type="NCBI Taxonomy" id="69181"/>
    <lineage>
        <taxon>Eukaryota</taxon>
        <taxon>Viridiplantae</taxon>
        <taxon>Streptophyta</taxon>
        <taxon>Embryophyta</taxon>
        <taxon>Tracheophyta</taxon>
        <taxon>Spermatophyta</taxon>
        <taxon>Magnoliopsida</taxon>
        <taxon>eudicotyledons</taxon>
        <taxon>Gunneridae</taxon>
        <taxon>Pentapetalae</taxon>
        <taxon>rosids</taxon>
        <taxon>malvids</taxon>
        <taxon>Brassicales</taxon>
        <taxon>Brassicaceae</taxon>
        <taxon>Brassiceae</taxon>
        <taxon>Brassica</taxon>
    </lineage>
</organism>
<dbReference type="EMBL" id="QGKW02001940">
    <property type="protein sequence ID" value="KAF2555787.1"/>
    <property type="molecule type" value="Genomic_DNA"/>
</dbReference>
<protein>
    <submittedName>
        <fullName evidence="2">Uncharacterized protein</fullName>
    </submittedName>
</protein>
<evidence type="ECO:0000313" key="3">
    <source>
        <dbReference type="Proteomes" id="UP000712281"/>
    </source>
</evidence>
<feature type="region of interest" description="Disordered" evidence="1">
    <location>
        <begin position="170"/>
        <end position="207"/>
    </location>
</feature>
<reference evidence="2" key="1">
    <citation type="submission" date="2019-12" db="EMBL/GenBank/DDBJ databases">
        <title>Genome sequencing and annotation of Brassica cretica.</title>
        <authorList>
            <person name="Studholme D.J."/>
            <person name="Sarris P.F."/>
        </authorList>
    </citation>
    <scope>NUCLEOTIDE SEQUENCE</scope>
    <source>
        <strain evidence="2">PFS-001/15</strain>
        <tissue evidence="2">Leaf</tissue>
    </source>
</reference>
<accession>A0A8S9HGG2</accession>
<dbReference type="AlphaFoldDB" id="A0A8S9HGG2"/>
<feature type="compositionally biased region" description="Polar residues" evidence="1">
    <location>
        <begin position="170"/>
        <end position="181"/>
    </location>
</feature>
<comment type="caution">
    <text evidence="2">The sequence shown here is derived from an EMBL/GenBank/DDBJ whole genome shotgun (WGS) entry which is preliminary data.</text>
</comment>
<name>A0A8S9HGG2_BRACR</name>